<name>A0ACC0BRZ2_CATRO</name>
<accession>A0ACC0BRZ2</accession>
<evidence type="ECO:0000313" key="2">
    <source>
        <dbReference type="Proteomes" id="UP001060085"/>
    </source>
</evidence>
<gene>
    <name evidence="1" type="ORF">M9H77_06395</name>
</gene>
<keyword evidence="2" id="KW-1185">Reference proteome</keyword>
<evidence type="ECO:0000313" key="1">
    <source>
        <dbReference type="EMBL" id="KAI5675445.1"/>
    </source>
</evidence>
<proteinExistence type="predicted"/>
<dbReference type="EMBL" id="CM044702">
    <property type="protein sequence ID" value="KAI5675445.1"/>
    <property type="molecule type" value="Genomic_DNA"/>
</dbReference>
<dbReference type="Proteomes" id="UP001060085">
    <property type="component" value="Linkage Group LG02"/>
</dbReference>
<protein>
    <submittedName>
        <fullName evidence="1">Uncharacterized protein</fullName>
    </submittedName>
</protein>
<comment type="caution">
    <text evidence="1">The sequence shown here is derived from an EMBL/GenBank/DDBJ whole genome shotgun (WGS) entry which is preliminary data.</text>
</comment>
<reference evidence="2" key="1">
    <citation type="journal article" date="2023" name="Nat. Plants">
        <title>Single-cell RNA sequencing provides a high-resolution roadmap for understanding the multicellular compartmentation of specialized metabolism.</title>
        <authorList>
            <person name="Sun S."/>
            <person name="Shen X."/>
            <person name="Li Y."/>
            <person name="Li Y."/>
            <person name="Wang S."/>
            <person name="Li R."/>
            <person name="Zhang H."/>
            <person name="Shen G."/>
            <person name="Guo B."/>
            <person name="Wei J."/>
            <person name="Xu J."/>
            <person name="St-Pierre B."/>
            <person name="Chen S."/>
            <person name="Sun C."/>
        </authorList>
    </citation>
    <scope>NUCLEOTIDE SEQUENCE [LARGE SCALE GENOMIC DNA]</scope>
</reference>
<sequence>MISFEQFSEHRRASIPIACRGVHHVDTSRGRSVKQQRFHIKQSKTLSHDAFSVFDNHQKKTGPFPDLCFPKCTRLRSWYFCKRLQECLLISIAAAFEEYLESAASNNLLGLSGRGLVLVDHIRVQKKREIVKAEFIQYMQKLVRTAVLIRSSVPVVSGSFFAHPYDLSFTRRLSRILARRAFFQLLFSLTLEARPFEVRIDCPRSGAI</sequence>
<organism evidence="1 2">
    <name type="scientific">Catharanthus roseus</name>
    <name type="common">Madagascar periwinkle</name>
    <name type="synonym">Vinca rosea</name>
    <dbReference type="NCBI Taxonomy" id="4058"/>
    <lineage>
        <taxon>Eukaryota</taxon>
        <taxon>Viridiplantae</taxon>
        <taxon>Streptophyta</taxon>
        <taxon>Embryophyta</taxon>
        <taxon>Tracheophyta</taxon>
        <taxon>Spermatophyta</taxon>
        <taxon>Magnoliopsida</taxon>
        <taxon>eudicotyledons</taxon>
        <taxon>Gunneridae</taxon>
        <taxon>Pentapetalae</taxon>
        <taxon>asterids</taxon>
        <taxon>lamiids</taxon>
        <taxon>Gentianales</taxon>
        <taxon>Apocynaceae</taxon>
        <taxon>Rauvolfioideae</taxon>
        <taxon>Vinceae</taxon>
        <taxon>Catharanthinae</taxon>
        <taxon>Catharanthus</taxon>
    </lineage>
</organism>